<name>A0AA39FQ94_9HYME</name>
<feature type="region of interest" description="Disordered" evidence="1">
    <location>
        <begin position="1"/>
        <end position="20"/>
    </location>
</feature>
<dbReference type="AlphaFoldDB" id="A0AA39FQ94"/>
<organism evidence="2 3">
    <name type="scientific">Microctonus aethiopoides</name>
    <dbReference type="NCBI Taxonomy" id="144406"/>
    <lineage>
        <taxon>Eukaryota</taxon>
        <taxon>Metazoa</taxon>
        <taxon>Ecdysozoa</taxon>
        <taxon>Arthropoda</taxon>
        <taxon>Hexapoda</taxon>
        <taxon>Insecta</taxon>
        <taxon>Pterygota</taxon>
        <taxon>Neoptera</taxon>
        <taxon>Endopterygota</taxon>
        <taxon>Hymenoptera</taxon>
        <taxon>Apocrita</taxon>
        <taxon>Ichneumonoidea</taxon>
        <taxon>Braconidae</taxon>
        <taxon>Euphorinae</taxon>
        <taxon>Microctonus</taxon>
    </lineage>
</organism>
<reference evidence="2" key="1">
    <citation type="journal article" date="2023" name="bioRxiv">
        <title>Scaffold-level genome assemblies of two parasitoid biocontrol wasps reveal the parthenogenesis mechanism and an associated novel virus.</title>
        <authorList>
            <person name="Inwood S."/>
            <person name="Skelly J."/>
            <person name="Guhlin J."/>
            <person name="Harrop T."/>
            <person name="Goldson S."/>
            <person name="Dearden P."/>
        </authorList>
    </citation>
    <scope>NUCLEOTIDE SEQUENCE</scope>
    <source>
        <strain evidence="2">Irish</strain>
        <tissue evidence="2">Whole body</tissue>
    </source>
</reference>
<protein>
    <submittedName>
        <fullName evidence="2">Uncharacterized protein</fullName>
    </submittedName>
</protein>
<feature type="region of interest" description="Disordered" evidence="1">
    <location>
        <begin position="47"/>
        <end position="75"/>
    </location>
</feature>
<evidence type="ECO:0000256" key="1">
    <source>
        <dbReference type="SAM" id="MobiDB-lite"/>
    </source>
</evidence>
<evidence type="ECO:0000313" key="3">
    <source>
        <dbReference type="Proteomes" id="UP001168990"/>
    </source>
</evidence>
<reference evidence="2" key="2">
    <citation type="submission" date="2023-03" db="EMBL/GenBank/DDBJ databases">
        <authorList>
            <person name="Inwood S.N."/>
            <person name="Skelly J.G."/>
            <person name="Guhlin J."/>
            <person name="Harrop T.W.R."/>
            <person name="Goldson S.G."/>
            <person name="Dearden P.K."/>
        </authorList>
    </citation>
    <scope>NUCLEOTIDE SEQUENCE</scope>
    <source>
        <strain evidence="2">Irish</strain>
        <tissue evidence="2">Whole body</tissue>
    </source>
</reference>
<comment type="caution">
    <text evidence="2">The sequence shown here is derived from an EMBL/GenBank/DDBJ whole genome shotgun (WGS) entry which is preliminary data.</text>
</comment>
<evidence type="ECO:0000313" key="2">
    <source>
        <dbReference type="EMBL" id="KAK0173837.1"/>
    </source>
</evidence>
<keyword evidence="3" id="KW-1185">Reference proteome</keyword>
<accession>A0AA39FQ94</accession>
<dbReference type="EMBL" id="JAQQBS010000002">
    <property type="protein sequence ID" value="KAK0173837.1"/>
    <property type="molecule type" value="Genomic_DNA"/>
</dbReference>
<feature type="compositionally biased region" description="Basic and acidic residues" evidence="1">
    <location>
        <begin position="51"/>
        <end position="66"/>
    </location>
</feature>
<dbReference type="Proteomes" id="UP001168990">
    <property type="component" value="Unassembled WGS sequence"/>
</dbReference>
<proteinExistence type="predicted"/>
<feature type="non-terminal residue" evidence="2">
    <location>
        <position position="1"/>
    </location>
</feature>
<sequence>MLKLGKETPGIQGGDHDDLEVLNKEFEKSEPENRMIASTTRNPCVWHRRRTAEQSDRSSSRDHFDIPGDGNKARR</sequence>
<gene>
    <name evidence="2" type="ORF">PV328_006980</name>
</gene>